<feature type="region of interest" description="Disordered" evidence="7">
    <location>
        <begin position="1"/>
        <end position="36"/>
    </location>
</feature>
<feature type="domain" description="OmpR/PhoB-type" evidence="8">
    <location>
        <begin position="55"/>
        <end position="126"/>
    </location>
</feature>
<dbReference type="SUPFAM" id="SSF52540">
    <property type="entry name" value="P-loop containing nucleoside triphosphate hydrolases"/>
    <property type="match status" value="1"/>
</dbReference>
<dbReference type="Gene3D" id="1.10.10.10">
    <property type="entry name" value="Winged helix-like DNA-binding domain superfamily/Winged helix DNA-binding domain"/>
    <property type="match status" value="2"/>
</dbReference>
<dbReference type="GO" id="GO:0043531">
    <property type="term" value="F:ADP binding"/>
    <property type="evidence" value="ECO:0007669"/>
    <property type="project" value="InterPro"/>
</dbReference>
<dbReference type="InterPro" id="IPR001867">
    <property type="entry name" value="OmpR/PhoB-type_DNA-bd"/>
</dbReference>
<dbReference type="Pfam" id="PF00486">
    <property type="entry name" value="Trans_reg_C"/>
    <property type="match status" value="1"/>
</dbReference>
<sequence>MVRDRSGEAAGPGDAARPREIPRQHAGAGAGEYGADQEPLPTIRLLGPVGVRIEGRRVSLGPQQQALLAALALARGRPVSTSRLADLMWEGATPDGVITTLRTHVLHLRRVLEPGRRARSGFKVLVSSGGRSNTSYTLRVADEQVDALRFVRLTEEARRATADADPAAALALLDEALGLWAGPALEGVSGRSFALAEASRLEELRLVTREDRVDALIGLGRYEEVVAELSTLVRDFPLRERLRSQLILALYRSGRQADALAEYRDIHQHLRDNLGLEPGRPLQRLHQQVLNADPVLDPEQPRTAPSGAGAGAVHRPVPRQLPPDVASFTGRGAYLREMDALLPRDAHADGPGPGSAPGAGQTLVISSLSGMAGVGKTTLAVHWAHRVADRFPDGQLHVNLRGHAPEPPMQADEALGQLLRALGVAAEHLPESTDEKAALYRSLLADKRVLVLLDDAAGLEHVRPLLPGSPTCFVVVTSRNDLRGLTAFHDARRVSLALFSEEEALALLSRVIGTDRVREEADAASEVVRLCGCLPLAVRIIAAHLMGDRRRPLAEVVRDLREGDRLGELALEAEPRTAVRTVLDLSYQTLPEDERRLLRLLSLTPGPDVPARAAAALAELPEADTVRLLDRLVSRSLLEMHRTERFHLHELVRLFARERAGEEDAAEAREEAVRRLFTWYSATTESAAAALYGTFYYWYAEKPPEPGASPTAPLAFDSAAAALAWLDAERPVLLACVGHAAEHGPYPFAWQIALTLHGHLMAHGQRADWLRAAHAGLRAAEADEDDYGQAVMCWSLGYVLWELGRHDEALRHSNRADSLYERLDLGVERAGALLGLAASHREQGDLDAAARHARRSLRLYEEGAQPAGSAWALFFLGSVLFDQGRLTAAREEFRRAGEAGRRSQDEHSALLALWGLGATHHALGEFGEALRCLTEVLAADDRLLTTYAAEGALNSLALVYRDSGDPRLALKHGLDVLSTTHRTHRRLVEAEALNTIGTVLLRLDDLPGALDHHHRARELARTAGCRRAEAAAGLGLAAVHRSLGEHREALSHGRLALSRARQTGLGLAEGEALAELAAVHLALGQHHKAAETVERALRLHRDSGYRPGLTRALETAAEVHGARGDAEAAERHASESAELCARMGVPRQPGARFPAEAERP</sequence>
<dbReference type="InterPro" id="IPR027417">
    <property type="entry name" value="P-loop_NTPase"/>
</dbReference>
<evidence type="ECO:0000256" key="2">
    <source>
        <dbReference type="ARBA" id="ARBA00022737"/>
    </source>
</evidence>
<evidence type="ECO:0000313" key="10">
    <source>
        <dbReference type="EMBL" id="AXK31901.1"/>
    </source>
</evidence>
<feature type="domain" description="Bacterial transcriptional activator" evidence="9">
    <location>
        <begin position="145"/>
        <end position="290"/>
    </location>
</feature>
<dbReference type="CDD" id="cd15831">
    <property type="entry name" value="BTAD"/>
    <property type="match status" value="1"/>
</dbReference>
<evidence type="ECO:0008006" key="12">
    <source>
        <dbReference type="Google" id="ProtNLM"/>
    </source>
</evidence>
<evidence type="ECO:0000256" key="3">
    <source>
        <dbReference type="ARBA" id="ARBA00023012"/>
    </source>
</evidence>
<dbReference type="AlphaFoldDB" id="A0A345XJT5"/>
<proteinExistence type="inferred from homology"/>
<dbReference type="InterPro" id="IPR042197">
    <property type="entry name" value="Apaf_helical"/>
</dbReference>
<dbReference type="SMART" id="SM00862">
    <property type="entry name" value="Trans_reg_C"/>
    <property type="match status" value="1"/>
</dbReference>
<evidence type="ECO:0000256" key="6">
    <source>
        <dbReference type="ARBA" id="ARBA00023163"/>
    </source>
</evidence>
<reference evidence="10 11" key="1">
    <citation type="submission" date="2018-07" db="EMBL/GenBank/DDBJ databases">
        <title>Draft genome of the type strain Streptomyces armeniacus ATCC 15676.</title>
        <authorList>
            <person name="Labana P."/>
            <person name="Gosse J.T."/>
            <person name="Boddy C.N."/>
        </authorList>
    </citation>
    <scope>NUCLEOTIDE SEQUENCE [LARGE SCALE GENOMIC DNA]</scope>
    <source>
        <strain evidence="10 11">ATCC 15676</strain>
    </source>
</reference>
<dbReference type="KEGG" id="sarm:DVA86_03810"/>
<dbReference type="Pfam" id="PF13424">
    <property type="entry name" value="TPR_12"/>
    <property type="match status" value="3"/>
</dbReference>
<evidence type="ECO:0000259" key="8">
    <source>
        <dbReference type="SMART" id="SM00862"/>
    </source>
</evidence>
<dbReference type="InterPro" id="IPR016032">
    <property type="entry name" value="Sig_transdc_resp-reg_C-effctor"/>
</dbReference>
<dbReference type="InterPro" id="IPR019734">
    <property type="entry name" value="TPR_rpt"/>
</dbReference>
<keyword evidence="3" id="KW-0902">Two-component regulatory system</keyword>
<keyword evidence="11" id="KW-1185">Reference proteome</keyword>
<dbReference type="EMBL" id="CP031320">
    <property type="protein sequence ID" value="AXK31901.1"/>
    <property type="molecule type" value="Genomic_DNA"/>
</dbReference>
<organism evidence="10 11">
    <name type="scientific">Streptomyces armeniacus</name>
    <dbReference type="NCBI Taxonomy" id="83291"/>
    <lineage>
        <taxon>Bacteria</taxon>
        <taxon>Bacillati</taxon>
        <taxon>Actinomycetota</taxon>
        <taxon>Actinomycetes</taxon>
        <taxon>Kitasatosporales</taxon>
        <taxon>Streptomycetaceae</taxon>
        <taxon>Streptomyces</taxon>
    </lineage>
</organism>
<evidence type="ECO:0000313" key="11">
    <source>
        <dbReference type="Proteomes" id="UP000254425"/>
    </source>
</evidence>
<dbReference type="SUPFAM" id="SSF46894">
    <property type="entry name" value="C-terminal effector domain of the bipartite response regulators"/>
    <property type="match status" value="1"/>
</dbReference>
<dbReference type="PANTHER" id="PTHR35807:SF1">
    <property type="entry name" value="TRANSCRIPTIONAL REGULATOR REDD"/>
    <property type="match status" value="1"/>
</dbReference>
<dbReference type="GO" id="GO:0000160">
    <property type="term" value="P:phosphorelay signal transduction system"/>
    <property type="evidence" value="ECO:0007669"/>
    <property type="project" value="UniProtKB-KW"/>
</dbReference>
<dbReference type="SMART" id="SM00028">
    <property type="entry name" value="TPR"/>
    <property type="match status" value="8"/>
</dbReference>
<keyword evidence="2" id="KW-0677">Repeat</keyword>
<dbReference type="SUPFAM" id="SSF48452">
    <property type="entry name" value="TPR-like"/>
    <property type="match status" value="3"/>
</dbReference>
<feature type="region of interest" description="Disordered" evidence="7">
    <location>
        <begin position="1128"/>
        <end position="1160"/>
    </location>
</feature>
<dbReference type="Pfam" id="PF03704">
    <property type="entry name" value="BTAD"/>
    <property type="match status" value="1"/>
</dbReference>
<feature type="region of interest" description="Disordered" evidence="7">
    <location>
        <begin position="295"/>
        <end position="325"/>
    </location>
</feature>
<dbReference type="PANTHER" id="PTHR35807">
    <property type="entry name" value="TRANSCRIPTIONAL REGULATOR REDD-RELATED"/>
    <property type="match status" value="1"/>
</dbReference>
<keyword evidence="4" id="KW-0805">Transcription regulation</keyword>
<keyword evidence="6" id="KW-0804">Transcription</keyword>
<dbReference type="GO" id="GO:0003677">
    <property type="term" value="F:DNA binding"/>
    <property type="evidence" value="ECO:0007669"/>
    <property type="project" value="UniProtKB-KW"/>
</dbReference>
<evidence type="ECO:0000256" key="1">
    <source>
        <dbReference type="ARBA" id="ARBA00005820"/>
    </source>
</evidence>
<gene>
    <name evidence="10" type="ORF">DVA86_03810</name>
</gene>
<dbReference type="Gene3D" id="1.25.40.10">
    <property type="entry name" value="Tetratricopeptide repeat domain"/>
    <property type="match status" value="3"/>
</dbReference>
<dbReference type="Pfam" id="PF00931">
    <property type="entry name" value="NB-ARC"/>
    <property type="match status" value="1"/>
</dbReference>
<dbReference type="Proteomes" id="UP000254425">
    <property type="component" value="Chromosome"/>
</dbReference>
<dbReference type="SMART" id="SM01043">
    <property type="entry name" value="BTAD"/>
    <property type="match status" value="1"/>
</dbReference>
<dbReference type="PRINTS" id="PR00364">
    <property type="entry name" value="DISEASERSIST"/>
</dbReference>
<dbReference type="InterPro" id="IPR011990">
    <property type="entry name" value="TPR-like_helical_dom_sf"/>
</dbReference>
<protein>
    <recommendedName>
        <fullName evidence="12">SARP family transcriptional regulator</fullName>
    </recommendedName>
</protein>
<dbReference type="Gene3D" id="3.40.50.300">
    <property type="entry name" value="P-loop containing nucleotide triphosphate hydrolases"/>
    <property type="match status" value="1"/>
</dbReference>
<dbReference type="Gene3D" id="1.10.8.430">
    <property type="entry name" value="Helical domain of apoptotic protease-activating factors"/>
    <property type="match status" value="1"/>
</dbReference>
<dbReference type="InterPro" id="IPR005158">
    <property type="entry name" value="BTAD"/>
</dbReference>
<comment type="similarity">
    <text evidence="1">Belongs to the AfsR/DnrI/RedD regulatory family.</text>
</comment>
<keyword evidence="5" id="KW-0238">DNA-binding</keyword>
<evidence type="ECO:0000256" key="5">
    <source>
        <dbReference type="ARBA" id="ARBA00023125"/>
    </source>
</evidence>
<evidence type="ECO:0000256" key="4">
    <source>
        <dbReference type="ARBA" id="ARBA00023015"/>
    </source>
</evidence>
<dbReference type="InterPro" id="IPR036388">
    <property type="entry name" value="WH-like_DNA-bd_sf"/>
</dbReference>
<accession>A0A345XJT5</accession>
<evidence type="ECO:0000259" key="9">
    <source>
        <dbReference type="SMART" id="SM01043"/>
    </source>
</evidence>
<dbReference type="GO" id="GO:0006355">
    <property type="term" value="P:regulation of DNA-templated transcription"/>
    <property type="evidence" value="ECO:0007669"/>
    <property type="project" value="InterPro"/>
</dbReference>
<dbReference type="InterPro" id="IPR002182">
    <property type="entry name" value="NB-ARC"/>
</dbReference>
<evidence type="ECO:0000256" key="7">
    <source>
        <dbReference type="SAM" id="MobiDB-lite"/>
    </source>
</evidence>
<dbReference type="InterPro" id="IPR051677">
    <property type="entry name" value="AfsR-DnrI-RedD_regulator"/>
</dbReference>
<name>A0A345XJT5_9ACTN</name>